<dbReference type="InParanoid" id="A0A6L2PN53"/>
<comment type="caution">
    <text evidence="2">The sequence shown here is derived from an EMBL/GenBank/DDBJ whole genome shotgun (WGS) entry which is preliminary data.</text>
</comment>
<dbReference type="OrthoDB" id="10253982at2759"/>
<feature type="domain" description="Endonuclease/exonuclease/phosphatase" evidence="1">
    <location>
        <begin position="321"/>
        <end position="678"/>
    </location>
</feature>
<proteinExistence type="predicted"/>
<dbReference type="InterPro" id="IPR036691">
    <property type="entry name" value="Endo/exonu/phosph_ase_sf"/>
</dbReference>
<evidence type="ECO:0000259" key="1">
    <source>
        <dbReference type="Pfam" id="PF03372"/>
    </source>
</evidence>
<dbReference type="GO" id="GO:0000175">
    <property type="term" value="F:3'-5'-RNA exonuclease activity"/>
    <property type="evidence" value="ECO:0007669"/>
    <property type="project" value="TreeGrafter"/>
</dbReference>
<reference evidence="3" key="1">
    <citation type="submission" date="2020-01" db="EMBL/GenBank/DDBJ databases">
        <title>Draft genome sequence of the Termite Coptotermes fromosanus.</title>
        <authorList>
            <person name="Itakura S."/>
            <person name="Yosikawa Y."/>
            <person name="Umezawa K."/>
        </authorList>
    </citation>
    <scope>NUCLEOTIDE SEQUENCE [LARGE SCALE GENOMIC DNA]</scope>
</reference>
<accession>A0A6L2PN53</accession>
<dbReference type="InterPro" id="IPR050410">
    <property type="entry name" value="CCR4/nocturin_mRNA_transcr"/>
</dbReference>
<dbReference type="PANTHER" id="PTHR12121:SF34">
    <property type="entry name" value="PROTEIN ANGEL"/>
    <property type="match status" value="1"/>
</dbReference>
<gene>
    <name evidence="2" type="ORF">Cfor_12349</name>
</gene>
<dbReference type="AlphaFoldDB" id="A0A6L2PN53"/>
<protein>
    <recommendedName>
        <fullName evidence="1">Endonuclease/exonuclease/phosphatase domain-containing protein</fullName>
    </recommendedName>
</protein>
<evidence type="ECO:0000313" key="2">
    <source>
        <dbReference type="EMBL" id="GFG32572.1"/>
    </source>
</evidence>
<dbReference type="InterPro" id="IPR005135">
    <property type="entry name" value="Endo/exonuclease/phosphatase"/>
</dbReference>
<dbReference type="SUPFAM" id="SSF56219">
    <property type="entry name" value="DNase I-like"/>
    <property type="match status" value="1"/>
</dbReference>
<keyword evidence="3" id="KW-1185">Reference proteome</keyword>
<dbReference type="Gene3D" id="3.60.10.10">
    <property type="entry name" value="Endonuclease/exonuclease/phosphatase"/>
    <property type="match status" value="1"/>
</dbReference>
<dbReference type="Pfam" id="PF03372">
    <property type="entry name" value="Exo_endo_phos"/>
    <property type="match status" value="1"/>
</dbReference>
<evidence type="ECO:0000313" key="3">
    <source>
        <dbReference type="Proteomes" id="UP000502823"/>
    </source>
</evidence>
<dbReference type="Proteomes" id="UP000502823">
    <property type="component" value="Unassembled WGS sequence"/>
</dbReference>
<dbReference type="PANTHER" id="PTHR12121">
    <property type="entry name" value="CARBON CATABOLITE REPRESSOR PROTEIN 4"/>
    <property type="match status" value="1"/>
</dbReference>
<name>A0A6L2PN53_COPFO</name>
<sequence length="733" mass="83135">MFRCCTTLQCVSNQLYCTKKIIYSVSAFHVINVRAAAECSSTLMKSDIPNTLPEILQLENVIMPKAQKLKVNWLKLFQQIKSKKNQSSSKNVPTNVMQGTSCCVPESDTSSPDSDIIMVFDSKAEKMRKAEQEVINIDSDDDISVDHLDNCKSDTQHNIVMKSDVPNTLPETSQLANVSMSNVQKVKVNWFKLFQQIKPTKHHSSSKNGQTNVMQGTSCSVPESGTLRCSADSGPVGDICYANVQNSNSSKLSAKNIPAVHENVYLDEGTSKTISDSRKQTDKSEREMLKEKRHWQYTHFGSTLPVNQVKDSPYHLLFTVMSYNILAQDLLHSHRYLYDKNKPDALIWKHRKRLLYSEIEEANADVLCLQEVQANQLRSFYRQLKHLGYASIYKQRTGENVDGVAICYKKDVFELVDDTSVEYYQPGVSILDRHNVGLIAKLAIRANPSRYLVVATTHLLYNPNRHDVKLAQMQVLLAEVERFAFKGFSAGISTYWPVIITGDMNFEPYTGVYRLLTEGMFRYEGLSNRTLTDNFRGRILGKELLPRILDISDTCQHWGILCMRAIEKLDSKSQLKFLKIYNTDHQRILKLDNITQTPASFEKFVENAQMMGLTNNFVSLCGPSFIPPLPDAGYATGQLTHNLNLCSVYKHGEKDNYHDSEVTTVQGHWITVDYIFYSCIKNDSDEGIIEGNLKLVSRYRLPTAFEAASFGPIPNNVSPSDHYPLLARFLYTF</sequence>
<dbReference type="EMBL" id="BLKM01008141">
    <property type="protein sequence ID" value="GFG32572.1"/>
    <property type="molecule type" value="Genomic_DNA"/>
</dbReference>
<organism evidence="2 3">
    <name type="scientific">Coptotermes formosanus</name>
    <name type="common">Formosan subterranean termite</name>
    <dbReference type="NCBI Taxonomy" id="36987"/>
    <lineage>
        <taxon>Eukaryota</taxon>
        <taxon>Metazoa</taxon>
        <taxon>Ecdysozoa</taxon>
        <taxon>Arthropoda</taxon>
        <taxon>Hexapoda</taxon>
        <taxon>Insecta</taxon>
        <taxon>Pterygota</taxon>
        <taxon>Neoptera</taxon>
        <taxon>Polyneoptera</taxon>
        <taxon>Dictyoptera</taxon>
        <taxon>Blattodea</taxon>
        <taxon>Blattoidea</taxon>
        <taxon>Termitoidae</taxon>
        <taxon>Rhinotermitidae</taxon>
        <taxon>Coptotermes</taxon>
    </lineage>
</organism>